<keyword evidence="2" id="KW-0863">Zinc-finger</keyword>
<dbReference type="InterPro" id="IPR007588">
    <property type="entry name" value="Znf_FLYWCH"/>
</dbReference>
<reference evidence="4" key="2">
    <citation type="submission" date="2020-05" db="UniProtKB">
        <authorList>
            <consortium name="EnsemblMetazoa"/>
        </authorList>
    </citation>
    <scope>IDENTIFICATION</scope>
    <source>
        <strain evidence="4">Indian</strain>
    </source>
</reference>
<sequence>MRVREEVIKQDATASTTICFRKSQKGKLQLSHDGYYYCMEKRIQRKEYWRCIYYTTKIKCHGRLHRDDSKVRYMGAHNHAPKLFKRADYKRLSEIVGLSAEDQPTTGKTHT</sequence>
<dbReference type="VEuPathDB" id="VectorBase:ASTEI03340"/>
<keyword evidence="1" id="KW-0479">Metal-binding</keyword>
<keyword evidence="3" id="KW-0862">Zinc</keyword>
<dbReference type="Proteomes" id="UP000076408">
    <property type="component" value="Unassembled WGS sequence"/>
</dbReference>
<dbReference type="GO" id="GO:0008270">
    <property type="term" value="F:zinc ion binding"/>
    <property type="evidence" value="ECO:0007669"/>
    <property type="project" value="UniProtKB-KW"/>
</dbReference>
<protein>
    <submittedName>
        <fullName evidence="4">FLYWCH-type domain-containing protein</fullName>
    </submittedName>
</protein>
<organism evidence="4 5">
    <name type="scientific">Anopheles stephensi</name>
    <name type="common">Indo-Pakistan malaria mosquito</name>
    <dbReference type="NCBI Taxonomy" id="30069"/>
    <lineage>
        <taxon>Eukaryota</taxon>
        <taxon>Metazoa</taxon>
        <taxon>Ecdysozoa</taxon>
        <taxon>Arthropoda</taxon>
        <taxon>Hexapoda</taxon>
        <taxon>Insecta</taxon>
        <taxon>Pterygota</taxon>
        <taxon>Neoptera</taxon>
        <taxon>Endopterygota</taxon>
        <taxon>Diptera</taxon>
        <taxon>Nematocera</taxon>
        <taxon>Culicoidea</taxon>
        <taxon>Culicidae</taxon>
        <taxon>Anophelinae</taxon>
        <taxon>Anopheles</taxon>
    </lineage>
</organism>
<evidence type="ECO:0000256" key="2">
    <source>
        <dbReference type="ARBA" id="ARBA00022771"/>
    </source>
</evidence>
<dbReference type="Pfam" id="PF04500">
    <property type="entry name" value="FLYWCH"/>
    <property type="match status" value="1"/>
</dbReference>
<dbReference type="AlphaFoldDB" id="A0A182Y4F4"/>
<keyword evidence="5" id="KW-1185">Reference proteome</keyword>
<evidence type="ECO:0000256" key="3">
    <source>
        <dbReference type="ARBA" id="ARBA00022833"/>
    </source>
</evidence>
<dbReference type="Gene3D" id="2.20.25.240">
    <property type="match status" value="1"/>
</dbReference>
<name>A0A182Y4F4_ANOST</name>
<reference evidence="5" key="1">
    <citation type="journal article" date="2014" name="Genome Biol.">
        <title>Genome analysis of a major urban malaria vector mosquito, Anopheles stephensi.</title>
        <authorList>
            <person name="Jiang X."/>
            <person name="Peery A."/>
            <person name="Hall A.B."/>
            <person name="Sharma A."/>
            <person name="Chen X.G."/>
            <person name="Waterhouse R.M."/>
            <person name="Komissarov A."/>
            <person name="Riehle M.M."/>
            <person name="Shouche Y."/>
            <person name="Sharakhova M.V."/>
            <person name="Lawson D."/>
            <person name="Pakpour N."/>
            <person name="Arensburger P."/>
            <person name="Davidson V.L."/>
            <person name="Eiglmeier K."/>
            <person name="Emrich S."/>
            <person name="George P."/>
            <person name="Kennedy R.C."/>
            <person name="Mane S.P."/>
            <person name="Maslen G."/>
            <person name="Oringanje C."/>
            <person name="Qi Y."/>
            <person name="Settlage R."/>
            <person name="Tojo M."/>
            <person name="Tubio J.M."/>
            <person name="Unger M.F."/>
            <person name="Wang B."/>
            <person name="Vernick K.D."/>
            <person name="Ribeiro J.M."/>
            <person name="James A.A."/>
            <person name="Michel K."/>
            <person name="Riehle M.A."/>
            <person name="Luckhart S."/>
            <person name="Sharakhov I.V."/>
            <person name="Tu Z."/>
        </authorList>
    </citation>
    <scope>NUCLEOTIDE SEQUENCE [LARGE SCALE GENOMIC DNA]</scope>
    <source>
        <strain evidence="5">Indian</strain>
    </source>
</reference>
<accession>A0A182Y4F4</accession>
<evidence type="ECO:0000313" key="4">
    <source>
        <dbReference type="EnsemblMetazoa" id="ASTEI03340-PA"/>
    </source>
</evidence>
<proteinExistence type="predicted"/>
<evidence type="ECO:0000313" key="5">
    <source>
        <dbReference type="Proteomes" id="UP000076408"/>
    </source>
</evidence>
<dbReference type="EnsemblMetazoa" id="ASTEI03340-RA">
    <property type="protein sequence ID" value="ASTEI03340-PA"/>
    <property type="gene ID" value="ASTEI03340"/>
</dbReference>
<dbReference type="VEuPathDB" id="VectorBase:ASTE008107"/>
<evidence type="ECO:0000256" key="1">
    <source>
        <dbReference type="ARBA" id="ARBA00022723"/>
    </source>
</evidence>